<dbReference type="AlphaFoldDB" id="A0A947GDV9"/>
<protein>
    <submittedName>
        <fullName evidence="2">PIN domain-containing protein</fullName>
    </submittedName>
</protein>
<dbReference type="InterPro" id="IPR029060">
    <property type="entry name" value="PIN-like_dom_sf"/>
</dbReference>
<keyword evidence="3" id="KW-1185">Reference proteome</keyword>
<proteinExistence type="predicted"/>
<dbReference type="Pfam" id="PF01850">
    <property type="entry name" value="PIN"/>
    <property type="match status" value="1"/>
</dbReference>
<dbReference type="Gene3D" id="3.40.50.1010">
    <property type="entry name" value="5'-nuclease"/>
    <property type="match status" value="1"/>
</dbReference>
<feature type="domain" description="PIN" evidence="1">
    <location>
        <begin position="7"/>
        <end position="131"/>
    </location>
</feature>
<dbReference type="EMBL" id="JAHHZF010000008">
    <property type="protein sequence ID" value="MBT9291227.1"/>
    <property type="molecule type" value="Genomic_DNA"/>
</dbReference>
<gene>
    <name evidence="2" type="ORF">KL771_17305</name>
</gene>
<accession>A0A947GDV9</accession>
<evidence type="ECO:0000313" key="2">
    <source>
        <dbReference type="EMBL" id="MBT9291227.1"/>
    </source>
</evidence>
<dbReference type="RefSeq" id="WP_390867051.1">
    <property type="nucleotide sequence ID" value="NZ_JAHHZF010000008.1"/>
</dbReference>
<dbReference type="SUPFAM" id="SSF88723">
    <property type="entry name" value="PIN domain-like"/>
    <property type="match status" value="1"/>
</dbReference>
<organism evidence="2 3">
    <name type="scientific">Prosthecodimorpha staleyi</name>
    <dbReference type="NCBI Taxonomy" id="2840188"/>
    <lineage>
        <taxon>Bacteria</taxon>
        <taxon>Pseudomonadati</taxon>
        <taxon>Pseudomonadota</taxon>
        <taxon>Alphaproteobacteria</taxon>
        <taxon>Hyphomicrobiales</taxon>
        <taxon>Ancalomicrobiaceae</taxon>
        <taxon>Prosthecodimorpha</taxon>
    </lineage>
</organism>
<reference evidence="2 3" key="1">
    <citation type="submission" date="2021-06" db="EMBL/GenBank/DDBJ databases">
        <authorList>
            <person name="Grouzdev D.S."/>
            <person name="Koziaeva V."/>
        </authorList>
    </citation>
    <scope>NUCLEOTIDE SEQUENCE [LARGE SCALE GENOMIC DNA]</scope>
    <source>
        <strain evidence="2 3">22</strain>
    </source>
</reference>
<evidence type="ECO:0000313" key="3">
    <source>
        <dbReference type="Proteomes" id="UP000766595"/>
    </source>
</evidence>
<comment type="caution">
    <text evidence="2">The sequence shown here is derived from an EMBL/GenBank/DDBJ whole genome shotgun (WGS) entry which is preliminary data.</text>
</comment>
<evidence type="ECO:0000259" key="1">
    <source>
        <dbReference type="Pfam" id="PF01850"/>
    </source>
</evidence>
<dbReference type="Proteomes" id="UP000766595">
    <property type="component" value="Unassembled WGS sequence"/>
</dbReference>
<sequence>MARPSKIYWDSCAWLGFLNGEPDKKRELEIVYEQARKGYYELWTSTLSMVEVRRLDSEKYVPKPLSDENAIIIQRLFRQPFVKAIPLGVEIADSARDLFRLTPGLTKFQDAIHLASALRWDSQIMHTYDNDDLLHLNLKFKCKNGEKLNICYPDETTDGPLFSQNNNKRPG</sequence>
<dbReference type="InterPro" id="IPR002716">
    <property type="entry name" value="PIN_dom"/>
</dbReference>
<name>A0A947GDV9_9HYPH</name>